<protein>
    <submittedName>
        <fullName evidence="2">Uncharacterized protein</fullName>
    </submittedName>
</protein>
<reference evidence="2 3" key="1">
    <citation type="journal article" date="2015" name="Sci. Rep.">
        <title>Genome of the facultative scuticociliatosis pathogen Pseudocohnilembus persalinus provides insight into its virulence through horizontal gene transfer.</title>
        <authorList>
            <person name="Xiong J."/>
            <person name="Wang G."/>
            <person name="Cheng J."/>
            <person name="Tian M."/>
            <person name="Pan X."/>
            <person name="Warren A."/>
            <person name="Jiang C."/>
            <person name="Yuan D."/>
            <person name="Miao W."/>
        </authorList>
    </citation>
    <scope>NUCLEOTIDE SEQUENCE [LARGE SCALE GENOMIC DNA]</scope>
    <source>
        <strain evidence="2">36N120E</strain>
    </source>
</reference>
<feature type="region of interest" description="Disordered" evidence="1">
    <location>
        <begin position="556"/>
        <end position="575"/>
    </location>
</feature>
<gene>
    <name evidence="2" type="ORF">PPERSA_03414</name>
</gene>
<keyword evidence="3" id="KW-1185">Reference proteome</keyword>
<proteinExistence type="predicted"/>
<organism evidence="2 3">
    <name type="scientific">Pseudocohnilembus persalinus</name>
    <name type="common">Ciliate</name>
    <dbReference type="NCBI Taxonomy" id="266149"/>
    <lineage>
        <taxon>Eukaryota</taxon>
        <taxon>Sar</taxon>
        <taxon>Alveolata</taxon>
        <taxon>Ciliophora</taxon>
        <taxon>Intramacronucleata</taxon>
        <taxon>Oligohymenophorea</taxon>
        <taxon>Scuticociliatia</taxon>
        <taxon>Philasterida</taxon>
        <taxon>Pseudocohnilembidae</taxon>
        <taxon>Pseudocohnilembus</taxon>
    </lineage>
</organism>
<feature type="compositionally biased region" description="Low complexity" evidence="1">
    <location>
        <begin position="617"/>
        <end position="632"/>
    </location>
</feature>
<dbReference type="AlphaFoldDB" id="A0A0V0QBI9"/>
<name>A0A0V0QBI9_PSEPJ</name>
<feature type="compositionally biased region" description="Polar residues" evidence="1">
    <location>
        <begin position="596"/>
        <end position="616"/>
    </location>
</feature>
<evidence type="ECO:0000313" key="3">
    <source>
        <dbReference type="Proteomes" id="UP000054937"/>
    </source>
</evidence>
<sequence length="652" mass="78118">MNKKLDFYGCNVNQESQKIENKDLINIISEQKPEPYQNIEQKNENEQKIEFNSQQSQDKVEEQNKYLKVANNFEQINQKLNILENKNKQNYKILDTQSQTLSQQDNNSKNETINQQEKQNKDTIQIQQQKQNEKINDGIRKFSDYKQEKNQRQHLEFTVQNLQNGFNRNDQIENLNESNSSQNKAVGFIRSNLQQKMYEQPKKNNSNDKNENENAMNLQQQQINYQNFENQNIKSPNFCNNQEYLGNQVKYQKNNSQVQFADQQQQQQLIYNQQNQSEMHLNSSQLQSYTQQNNEIHNQSKNLSQFNLNNDLITMNSQYFPRGTQQNLNSNNSFMQQSYINAEMEALQRENQMLKMILKENQAFNKKKSQQVKGDLEYFNQKEKKGATVERNDKNQNLSRNYRISSQNSEEYESSYKDFHYSHMQPKYKNQSASFNDQKELKKILKIPKNYTFSKSRLLDENDEEMDKNDIEKQKINNQFQKQYQQLQIIKDFINPEKLQKLEQEIILLKSVERIKNKLKLSIKKKLNQGLNEMKQNQEQLQQLYMLRQFQQQQQQLQQQKKTNDRLQKSQYQNKKKSMLFQQKNQDNVENYSKNKNSFAQNKNRNKSTDQYRNQSVNKVNKSQIQVNQKQKQVQKKNKTRTASVQIGKKYK</sequence>
<feature type="region of interest" description="Disordered" evidence="1">
    <location>
        <begin position="98"/>
        <end position="137"/>
    </location>
</feature>
<evidence type="ECO:0000313" key="2">
    <source>
        <dbReference type="EMBL" id="KRW99613.1"/>
    </source>
</evidence>
<dbReference type="InParanoid" id="A0A0V0QBI9"/>
<dbReference type="Proteomes" id="UP000054937">
    <property type="component" value="Unassembled WGS sequence"/>
</dbReference>
<accession>A0A0V0QBI9</accession>
<dbReference type="EMBL" id="LDAU01000205">
    <property type="protein sequence ID" value="KRW99613.1"/>
    <property type="molecule type" value="Genomic_DNA"/>
</dbReference>
<comment type="caution">
    <text evidence="2">The sequence shown here is derived from an EMBL/GenBank/DDBJ whole genome shotgun (WGS) entry which is preliminary data.</text>
</comment>
<evidence type="ECO:0000256" key="1">
    <source>
        <dbReference type="SAM" id="MobiDB-lite"/>
    </source>
</evidence>
<feature type="region of interest" description="Disordered" evidence="1">
    <location>
        <begin position="596"/>
        <end position="652"/>
    </location>
</feature>
<feature type="compositionally biased region" description="Polar residues" evidence="1">
    <location>
        <begin position="98"/>
        <end position="117"/>
    </location>
</feature>